<sequence length="53" mass="5889">MAELMGWPELREFMRNQPGRPTTPQTTCTIHVDGRKVAEHTGTAAHCQVLVGQ</sequence>
<organism evidence="1 2">
    <name type="scientific">Polymorphospora rubra</name>
    <dbReference type="NCBI Taxonomy" id="338584"/>
    <lineage>
        <taxon>Bacteria</taxon>
        <taxon>Bacillati</taxon>
        <taxon>Actinomycetota</taxon>
        <taxon>Actinomycetes</taxon>
        <taxon>Micromonosporales</taxon>
        <taxon>Micromonosporaceae</taxon>
        <taxon>Polymorphospora</taxon>
    </lineage>
</organism>
<evidence type="ECO:0000313" key="2">
    <source>
        <dbReference type="Proteomes" id="UP000680866"/>
    </source>
</evidence>
<dbReference type="Proteomes" id="UP000680866">
    <property type="component" value="Chromosome"/>
</dbReference>
<dbReference type="AlphaFoldDB" id="A0A810N5G9"/>
<dbReference type="EMBL" id="AP023359">
    <property type="protein sequence ID" value="BCJ68646.1"/>
    <property type="molecule type" value="Genomic_DNA"/>
</dbReference>
<protein>
    <submittedName>
        <fullName evidence="1">Uncharacterized protein</fullName>
    </submittedName>
</protein>
<accession>A0A810N5G9</accession>
<evidence type="ECO:0000313" key="1">
    <source>
        <dbReference type="EMBL" id="BCJ68646.1"/>
    </source>
</evidence>
<name>A0A810N5G9_9ACTN</name>
<reference evidence="1" key="1">
    <citation type="submission" date="2020-08" db="EMBL/GenBank/DDBJ databases">
        <title>Whole genome shotgun sequence of Polymorphospora rubra NBRC 101157.</title>
        <authorList>
            <person name="Komaki H."/>
            <person name="Tamura T."/>
        </authorList>
    </citation>
    <scope>NUCLEOTIDE SEQUENCE</scope>
    <source>
        <strain evidence="1">NBRC 101157</strain>
    </source>
</reference>
<proteinExistence type="predicted"/>
<dbReference type="KEGG" id="pry:Prubr_56670"/>
<gene>
    <name evidence="1" type="ORF">Prubr_56670</name>
</gene>
<keyword evidence="2" id="KW-1185">Reference proteome</keyword>